<evidence type="ECO:0008006" key="4">
    <source>
        <dbReference type="Google" id="ProtNLM"/>
    </source>
</evidence>
<accession>A0AAV9ASR8</accession>
<dbReference type="PANTHER" id="PTHR35700:SF1">
    <property type="entry name" value="OS07G0181800 PROTEIN"/>
    <property type="match status" value="1"/>
</dbReference>
<dbReference type="EMBL" id="JAUJYN010000007">
    <property type="protein sequence ID" value="KAK1267125.1"/>
    <property type="molecule type" value="Genomic_DNA"/>
</dbReference>
<reference evidence="2" key="1">
    <citation type="journal article" date="2023" name="Nat. Commun.">
        <title>Diploid and tetraploid genomes of Acorus and the evolution of monocots.</title>
        <authorList>
            <person name="Ma L."/>
            <person name="Liu K.W."/>
            <person name="Li Z."/>
            <person name="Hsiao Y.Y."/>
            <person name="Qi Y."/>
            <person name="Fu T."/>
            <person name="Tang G.D."/>
            <person name="Zhang D."/>
            <person name="Sun W.H."/>
            <person name="Liu D.K."/>
            <person name="Li Y."/>
            <person name="Chen G.Z."/>
            <person name="Liu X.D."/>
            <person name="Liao X.Y."/>
            <person name="Jiang Y.T."/>
            <person name="Yu X."/>
            <person name="Hao Y."/>
            <person name="Huang J."/>
            <person name="Zhao X.W."/>
            <person name="Ke S."/>
            <person name="Chen Y.Y."/>
            <person name="Wu W.L."/>
            <person name="Hsu J.L."/>
            <person name="Lin Y.F."/>
            <person name="Huang M.D."/>
            <person name="Li C.Y."/>
            <person name="Huang L."/>
            <person name="Wang Z.W."/>
            <person name="Zhao X."/>
            <person name="Zhong W.Y."/>
            <person name="Peng D.H."/>
            <person name="Ahmad S."/>
            <person name="Lan S."/>
            <person name="Zhang J.S."/>
            <person name="Tsai W.C."/>
            <person name="Van de Peer Y."/>
            <person name="Liu Z.J."/>
        </authorList>
    </citation>
    <scope>NUCLEOTIDE SEQUENCE</scope>
    <source>
        <strain evidence="2">SCP</strain>
    </source>
</reference>
<proteinExistence type="predicted"/>
<comment type="caution">
    <text evidence="2">The sequence shown here is derived from an EMBL/GenBank/DDBJ whole genome shotgun (WGS) entry which is preliminary data.</text>
</comment>
<gene>
    <name evidence="2" type="ORF">QJS04_geneDACA021861</name>
</gene>
<keyword evidence="1" id="KW-0472">Membrane</keyword>
<dbReference type="PANTHER" id="PTHR35700">
    <property type="entry name" value="OS07G0181800 PROTEIN"/>
    <property type="match status" value="1"/>
</dbReference>
<protein>
    <recommendedName>
        <fullName evidence="4">Mitochondrial cytochrome c oxidase subunit VIc/VIIs domain-containing protein</fullName>
    </recommendedName>
</protein>
<name>A0AAV9ASR8_ACOGR</name>
<organism evidence="2 3">
    <name type="scientific">Acorus gramineus</name>
    <name type="common">Dwarf sweet flag</name>
    <dbReference type="NCBI Taxonomy" id="55184"/>
    <lineage>
        <taxon>Eukaryota</taxon>
        <taxon>Viridiplantae</taxon>
        <taxon>Streptophyta</taxon>
        <taxon>Embryophyta</taxon>
        <taxon>Tracheophyta</taxon>
        <taxon>Spermatophyta</taxon>
        <taxon>Magnoliopsida</taxon>
        <taxon>Liliopsida</taxon>
        <taxon>Acoraceae</taxon>
        <taxon>Acorus</taxon>
    </lineage>
</organism>
<reference evidence="2" key="2">
    <citation type="submission" date="2023-06" db="EMBL/GenBank/DDBJ databases">
        <authorList>
            <person name="Ma L."/>
            <person name="Liu K.-W."/>
            <person name="Li Z."/>
            <person name="Hsiao Y.-Y."/>
            <person name="Qi Y."/>
            <person name="Fu T."/>
            <person name="Tang G."/>
            <person name="Zhang D."/>
            <person name="Sun W.-H."/>
            <person name="Liu D.-K."/>
            <person name="Li Y."/>
            <person name="Chen G.-Z."/>
            <person name="Liu X.-D."/>
            <person name="Liao X.-Y."/>
            <person name="Jiang Y.-T."/>
            <person name="Yu X."/>
            <person name="Hao Y."/>
            <person name="Huang J."/>
            <person name="Zhao X.-W."/>
            <person name="Ke S."/>
            <person name="Chen Y.-Y."/>
            <person name="Wu W.-L."/>
            <person name="Hsu J.-L."/>
            <person name="Lin Y.-F."/>
            <person name="Huang M.-D."/>
            <person name="Li C.-Y."/>
            <person name="Huang L."/>
            <person name="Wang Z.-W."/>
            <person name="Zhao X."/>
            <person name="Zhong W.-Y."/>
            <person name="Peng D.-H."/>
            <person name="Ahmad S."/>
            <person name="Lan S."/>
            <person name="Zhang J.-S."/>
            <person name="Tsai W.-C."/>
            <person name="Van De Peer Y."/>
            <person name="Liu Z.-J."/>
        </authorList>
    </citation>
    <scope>NUCLEOTIDE SEQUENCE</scope>
    <source>
        <strain evidence="2">SCP</strain>
        <tissue evidence="2">Leaves</tissue>
    </source>
</reference>
<feature type="transmembrane region" description="Helical" evidence="1">
    <location>
        <begin position="16"/>
        <end position="34"/>
    </location>
</feature>
<dbReference type="Pfam" id="PF09803">
    <property type="entry name" value="Pet100"/>
    <property type="match status" value="1"/>
</dbReference>
<dbReference type="AlphaFoldDB" id="A0AAV9ASR8"/>
<dbReference type="GO" id="GO:0005739">
    <property type="term" value="C:mitochondrion"/>
    <property type="evidence" value="ECO:0007669"/>
    <property type="project" value="InterPro"/>
</dbReference>
<evidence type="ECO:0000313" key="2">
    <source>
        <dbReference type="EMBL" id="KAK1267125.1"/>
    </source>
</evidence>
<dbReference type="InterPro" id="IPR018625">
    <property type="entry name" value="Pet100"/>
</dbReference>
<keyword evidence="3" id="KW-1185">Reference proteome</keyword>
<dbReference type="GO" id="GO:0033617">
    <property type="term" value="P:mitochondrial respiratory chain complex IV assembly"/>
    <property type="evidence" value="ECO:0007669"/>
    <property type="project" value="InterPro"/>
</dbReference>
<evidence type="ECO:0000313" key="3">
    <source>
        <dbReference type="Proteomes" id="UP001179952"/>
    </source>
</evidence>
<dbReference type="Proteomes" id="UP001179952">
    <property type="component" value="Unassembled WGS sequence"/>
</dbReference>
<keyword evidence="1" id="KW-0812">Transmembrane</keyword>
<sequence length="75" mass="8442">MSSVGTSKGVLEICKFGVYVAVPIALMYIFANNSENLNKFMGKRSYVVYPKEFLTPPPPEELRGMARAQKNNLRE</sequence>
<keyword evidence="1" id="KW-1133">Transmembrane helix</keyword>
<evidence type="ECO:0000256" key="1">
    <source>
        <dbReference type="SAM" id="Phobius"/>
    </source>
</evidence>